<dbReference type="SUPFAM" id="SSF51735">
    <property type="entry name" value="NAD(P)-binding Rossmann-fold domains"/>
    <property type="match status" value="1"/>
</dbReference>
<dbReference type="EMBL" id="CP035002">
    <property type="protein sequence ID" value="QAS83221.1"/>
    <property type="molecule type" value="Genomic_DNA"/>
</dbReference>
<feature type="domain" description="NmrA-like" evidence="1">
    <location>
        <begin position="2"/>
        <end position="273"/>
    </location>
</feature>
<dbReference type="InterPro" id="IPR036291">
    <property type="entry name" value="NAD(P)-bd_dom_sf"/>
</dbReference>
<dbReference type="AlphaFoldDB" id="A0AAE6C5Z9"/>
<dbReference type="Proteomes" id="UP000220927">
    <property type="component" value="Plasmid pRapFH23d"/>
</dbReference>
<organism evidence="2 3">
    <name type="scientific">Rhizobium acidisoli</name>
    <dbReference type="NCBI Taxonomy" id="1538158"/>
    <lineage>
        <taxon>Bacteria</taxon>
        <taxon>Pseudomonadati</taxon>
        <taxon>Pseudomonadota</taxon>
        <taxon>Alphaproteobacteria</taxon>
        <taxon>Hyphomicrobiales</taxon>
        <taxon>Rhizobiaceae</taxon>
        <taxon>Rhizobium/Agrobacterium group</taxon>
        <taxon>Rhizobium</taxon>
    </lineage>
</organism>
<geneLocation type="plasmid" evidence="3">
    <name>prapfh23d</name>
</geneLocation>
<reference evidence="2 3" key="1">
    <citation type="submission" date="2019-01" db="EMBL/GenBank/DDBJ databases">
        <title>Genomic insights into the origins and evolution of symbiotic genes in the Phaseolus vulgaris microsymbionts.</title>
        <authorList>
            <person name="Tong W."/>
        </authorList>
    </citation>
    <scope>NUCLEOTIDE SEQUENCE [LARGE SCALE GENOMIC DNA]</scope>
    <source>
        <strain evidence="2 3">FH23</strain>
        <plasmid evidence="3">prapfh23d</plasmid>
    </source>
</reference>
<evidence type="ECO:0000259" key="1">
    <source>
        <dbReference type="Pfam" id="PF05368"/>
    </source>
</evidence>
<sequence>MTNPILVTGAAGAVGHAVCDHLVKRGCKVRAMVRKADERSARLAERGVEIAVGDLLDLHAAHRAIEGCDRVYFGMSVSPSYLEATINLAAVAKHHKVDAFVNISQMTVSQMGITSTTDSPQQKLHWLAEQALNWSGLPVVHIRPTAFLDTFFLRLSMQSIRQHQQIRLPFGDGKISPIASDDVARVIATVLEAPADHIGKIYELTGARSQDMIDIAEEFSKALGQTISYVDVPWEPWRKALEDSGMLTPHVLAHLATMALLIQQNRYDRLTQDVGRVSKTPPLGVREFVHQHAQAYRAERDGSSAFIERKTDATHS</sequence>
<dbReference type="RefSeq" id="WP_054185839.1">
    <property type="nucleotide sequence ID" value="NZ_CP035002.1"/>
</dbReference>
<gene>
    <name evidence="2" type="ORF">CO657_36315</name>
</gene>
<dbReference type="KEGG" id="rad:CO657_36315"/>
<dbReference type="PANTHER" id="PTHR43162:SF1">
    <property type="entry name" value="PRESTALK A DIFFERENTIATION PROTEIN A"/>
    <property type="match status" value="1"/>
</dbReference>
<protein>
    <submittedName>
        <fullName evidence="2">NAD-dependent epimerase/dehydratase family protein</fullName>
    </submittedName>
</protein>
<name>A0AAE6C5Z9_9HYPH</name>
<dbReference type="InterPro" id="IPR008030">
    <property type="entry name" value="NmrA-like"/>
</dbReference>
<keyword evidence="2" id="KW-0614">Plasmid</keyword>
<dbReference type="PANTHER" id="PTHR43162">
    <property type="match status" value="1"/>
</dbReference>
<accession>A0AAE6C5Z9</accession>
<dbReference type="Gene3D" id="3.40.50.720">
    <property type="entry name" value="NAD(P)-binding Rossmann-like Domain"/>
    <property type="match status" value="1"/>
</dbReference>
<evidence type="ECO:0000313" key="2">
    <source>
        <dbReference type="EMBL" id="QAS83221.1"/>
    </source>
</evidence>
<proteinExistence type="predicted"/>
<keyword evidence="3" id="KW-1185">Reference proteome</keyword>
<evidence type="ECO:0000313" key="3">
    <source>
        <dbReference type="Proteomes" id="UP000220927"/>
    </source>
</evidence>
<dbReference type="InterPro" id="IPR051604">
    <property type="entry name" value="Ergot_Alk_Oxidoreductase"/>
</dbReference>
<dbReference type="Pfam" id="PF05368">
    <property type="entry name" value="NmrA"/>
    <property type="match status" value="1"/>
</dbReference>